<evidence type="ECO:0000313" key="7">
    <source>
        <dbReference type="Proteomes" id="UP000562124"/>
    </source>
</evidence>
<keyword evidence="3 5" id="KW-1133">Transmembrane helix</keyword>
<gene>
    <name evidence="6" type="ORF">HIR71_11620</name>
</gene>
<evidence type="ECO:0000256" key="2">
    <source>
        <dbReference type="ARBA" id="ARBA00022692"/>
    </source>
</evidence>
<reference evidence="6 7" key="1">
    <citation type="submission" date="2020-04" db="EMBL/GenBank/DDBJ databases">
        <title>Sequencing and Assembly of C. fimi.</title>
        <authorList>
            <person name="Ramsey A.R."/>
        </authorList>
    </citation>
    <scope>NUCLEOTIDE SEQUENCE [LARGE SCALE GENOMIC DNA]</scope>
    <source>
        <strain evidence="6 7">SB</strain>
    </source>
</reference>
<dbReference type="Pfam" id="PF01040">
    <property type="entry name" value="UbiA"/>
    <property type="match status" value="1"/>
</dbReference>
<name>A0A7Y0LZ53_CELFI</name>
<feature type="transmembrane region" description="Helical" evidence="5">
    <location>
        <begin position="33"/>
        <end position="52"/>
    </location>
</feature>
<dbReference type="GO" id="GO:0016020">
    <property type="term" value="C:membrane"/>
    <property type="evidence" value="ECO:0007669"/>
    <property type="project" value="UniProtKB-SubCell"/>
</dbReference>
<dbReference type="CDD" id="cd13963">
    <property type="entry name" value="PT_UbiA_2"/>
    <property type="match status" value="1"/>
</dbReference>
<evidence type="ECO:0000256" key="3">
    <source>
        <dbReference type="ARBA" id="ARBA00022989"/>
    </source>
</evidence>
<keyword evidence="4 5" id="KW-0472">Membrane</keyword>
<dbReference type="EC" id="2.4.2.45" evidence="6"/>
<dbReference type="InterPro" id="IPR044878">
    <property type="entry name" value="UbiA_sf"/>
</dbReference>
<proteinExistence type="predicted"/>
<dbReference type="AlphaFoldDB" id="A0A7Y0LZ53"/>
<keyword evidence="7" id="KW-1185">Reference proteome</keyword>
<feature type="transmembrane region" description="Helical" evidence="5">
    <location>
        <begin position="149"/>
        <end position="166"/>
    </location>
</feature>
<evidence type="ECO:0000256" key="5">
    <source>
        <dbReference type="SAM" id="Phobius"/>
    </source>
</evidence>
<dbReference type="Proteomes" id="UP000562124">
    <property type="component" value="Unassembled WGS sequence"/>
</dbReference>
<dbReference type="EMBL" id="JABCJJ010000018">
    <property type="protein sequence ID" value="NMR20858.1"/>
    <property type="molecule type" value="Genomic_DNA"/>
</dbReference>
<organism evidence="6 7">
    <name type="scientific">Cellulomonas fimi</name>
    <dbReference type="NCBI Taxonomy" id="1708"/>
    <lineage>
        <taxon>Bacteria</taxon>
        <taxon>Bacillati</taxon>
        <taxon>Actinomycetota</taxon>
        <taxon>Actinomycetes</taxon>
        <taxon>Micrococcales</taxon>
        <taxon>Cellulomonadaceae</taxon>
        <taxon>Cellulomonas</taxon>
    </lineage>
</organism>
<feature type="transmembrane region" description="Helical" evidence="5">
    <location>
        <begin position="100"/>
        <end position="118"/>
    </location>
</feature>
<dbReference type="InterPro" id="IPR000537">
    <property type="entry name" value="UbiA_prenyltransferase"/>
</dbReference>
<accession>A0A7Y0LZ53</accession>
<evidence type="ECO:0000313" key="6">
    <source>
        <dbReference type="EMBL" id="NMR20858.1"/>
    </source>
</evidence>
<dbReference type="GO" id="GO:0016765">
    <property type="term" value="F:transferase activity, transferring alkyl or aryl (other than methyl) groups"/>
    <property type="evidence" value="ECO:0007669"/>
    <property type="project" value="InterPro"/>
</dbReference>
<feature type="transmembrane region" description="Helical" evidence="5">
    <location>
        <begin position="73"/>
        <end position="94"/>
    </location>
</feature>
<feature type="transmembrane region" description="Helical" evidence="5">
    <location>
        <begin position="194"/>
        <end position="217"/>
    </location>
</feature>
<keyword evidence="6" id="KW-0328">Glycosyltransferase</keyword>
<dbReference type="NCBIfam" id="NF008978">
    <property type="entry name" value="PRK12324.1-4"/>
    <property type="match status" value="1"/>
</dbReference>
<keyword evidence="2 5" id="KW-0812">Transmembrane</keyword>
<evidence type="ECO:0000256" key="1">
    <source>
        <dbReference type="ARBA" id="ARBA00004141"/>
    </source>
</evidence>
<comment type="subcellular location">
    <subcellularLocation>
        <location evidence="1">Membrane</location>
        <topology evidence="1">Multi-pass membrane protein</topology>
    </subcellularLocation>
</comment>
<sequence>MRPRQWVKNVLVLAGPLAAGTLGRTDQQLAVAVAFGTFCLASSGIYLVNDVLDRESDRRHPVKRLRPIASGALPVPVATAVGIGLLASAHVLALGLGYEALAVVFVVYTALQLAYCLWLKHQAVIDLAIVSSGFLLRAIAGGAAAGVALSPWFLLVAAFGSLFMVAGKRYSEVRLVGEGAGGTRRILELYSASYLRYVWGMAGAATITFYSLWAFSLDRTNQLLPQLSIAPFVVGLLRYAIDIDKGAAGEPESIVLGDRTLQVLGSLWLVVFVTSTVVG</sequence>
<dbReference type="Gene3D" id="1.10.357.140">
    <property type="entry name" value="UbiA prenyltransferase"/>
    <property type="match status" value="1"/>
</dbReference>
<dbReference type="GO" id="GO:0016757">
    <property type="term" value="F:glycosyltransferase activity"/>
    <property type="evidence" value="ECO:0007669"/>
    <property type="project" value="UniProtKB-KW"/>
</dbReference>
<comment type="caution">
    <text evidence="6">The sequence shown here is derived from an EMBL/GenBank/DDBJ whole genome shotgun (WGS) entry which is preliminary data.</text>
</comment>
<evidence type="ECO:0000256" key="4">
    <source>
        <dbReference type="ARBA" id="ARBA00023136"/>
    </source>
</evidence>
<protein>
    <submittedName>
        <fullName evidence="6">Decaprenyl-phosphate phosphoribosyltransferase</fullName>
        <ecNumber evidence="6">2.4.2.45</ecNumber>
    </submittedName>
</protein>
<keyword evidence="6" id="KW-0808">Transferase</keyword>